<evidence type="ECO:0000313" key="3">
    <source>
        <dbReference type="Proteomes" id="UP000032740"/>
    </source>
</evidence>
<accession>U4KQL5</accession>
<dbReference type="InterPro" id="IPR036390">
    <property type="entry name" value="WH_DNA-bd_sf"/>
</dbReference>
<organism evidence="2 3">
    <name type="scientific">Alteracholeplasma palmae (strain ATCC 49389 / J233)</name>
    <name type="common">Acholeplasma palmae</name>
    <dbReference type="NCBI Taxonomy" id="1318466"/>
    <lineage>
        <taxon>Bacteria</taxon>
        <taxon>Bacillati</taxon>
        <taxon>Mycoplasmatota</taxon>
        <taxon>Mollicutes</taxon>
        <taxon>Acholeplasmatales</taxon>
        <taxon>Acholeplasmataceae</taxon>
        <taxon>Acholeplasma</taxon>
    </lineage>
</organism>
<dbReference type="OrthoDB" id="9808017at2"/>
<dbReference type="PANTHER" id="PTHR33169">
    <property type="entry name" value="PADR-FAMILY TRANSCRIPTIONAL REGULATOR"/>
    <property type="match status" value="1"/>
</dbReference>
<dbReference type="EMBL" id="FO681347">
    <property type="protein sequence ID" value="CCV64790.1"/>
    <property type="molecule type" value="Genomic_DNA"/>
</dbReference>
<dbReference type="KEGG" id="apal:BN85412130"/>
<evidence type="ECO:0000313" key="2">
    <source>
        <dbReference type="EMBL" id="CCV64790.1"/>
    </source>
</evidence>
<sequence>MEDIISNLIIELRKGTQVLIVLSQLSKKQYAYSLLQELEEQSIKIEPSTLYPLLRRLEKQGLLESNWDKTEARPRKYYELSKLGYKIYDKLVDEWDKITNEINIALKREVHHGKNN</sequence>
<dbReference type="InterPro" id="IPR005149">
    <property type="entry name" value="Tscrpt_reg_PadR_N"/>
</dbReference>
<dbReference type="SUPFAM" id="SSF46785">
    <property type="entry name" value="Winged helix' DNA-binding domain"/>
    <property type="match status" value="1"/>
</dbReference>
<dbReference type="STRING" id="1318466.BN85412130"/>
<proteinExistence type="predicted"/>
<dbReference type="PANTHER" id="PTHR33169:SF14">
    <property type="entry name" value="TRANSCRIPTIONAL REGULATOR RV3488"/>
    <property type="match status" value="1"/>
</dbReference>
<dbReference type="Proteomes" id="UP000032740">
    <property type="component" value="Chromosome"/>
</dbReference>
<feature type="domain" description="Transcription regulator PadR N-terminal" evidence="1">
    <location>
        <begin position="21"/>
        <end position="86"/>
    </location>
</feature>
<keyword evidence="3" id="KW-1185">Reference proteome</keyword>
<dbReference type="AlphaFoldDB" id="U4KQL5"/>
<protein>
    <submittedName>
        <fullName evidence="2">Transcriptional regulator, PadR family</fullName>
    </submittedName>
</protein>
<dbReference type="RefSeq" id="WP_030003673.1">
    <property type="nucleotide sequence ID" value="NC_022538.1"/>
</dbReference>
<dbReference type="InterPro" id="IPR052509">
    <property type="entry name" value="Metal_resp_DNA-bind_regulator"/>
</dbReference>
<dbReference type="HOGENOM" id="CLU_063440_3_2_14"/>
<name>U4KQL5_ALTPJ</name>
<dbReference type="Pfam" id="PF03551">
    <property type="entry name" value="PadR"/>
    <property type="match status" value="1"/>
</dbReference>
<gene>
    <name evidence="2" type="ORF">BN85412130</name>
</gene>
<reference evidence="2 3" key="1">
    <citation type="journal article" date="2013" name="J. Mol. Microbiol. Biotechnol.">
        <title>Analysis of the Complete Genomes of Acholeplasma brassicae , A. palmae and A. laidlawii and Their Comparison to the Obligate Parasites from ' Candidatus Phytoplasma'.</title>
        <authorList>
            <person name="Kube M."/>
            <person name="Siewert C."/>
            <person name="Migdoll A.M."/>
            <person name="Duduk B."/>
            <person name="Holz S."/>
            <person name="Rabus R."/>
            <person name="Seemuller E."/>
            <person name="Mitrovic J."/>
            <person name="Muller I."/>
            <person name="Buttner C."/>
            <person name="Reinhardt R."/>
        </authorList>
    </citation>
    <scope>NUCLEOTIDE SEQUENCE [LARGE SCALE GENOMIC DNA]</scope>
    <source>
        <strain evidence="2 3">J233</strain>
    </source>
</reference>
<dbReference type="Gene3D" id="1.10.10.10">
    <property type="entry name" value="Winged helix-like DNA-binding domain superfamily/Winged helix DNA-binding domain"/>
    <property type="match status" value="1"/>
</dbReference>
<evidence type="ECO:0000259" key="1">
    <source>
        <dbReference type="Pfam" id="PF03551"/>
    </source>
</evidence>
<dbReference type="InterPro" id="IPR036388">
    <property type="entry name" value="WH-like_DNA-bd_sf"/>
</dbReference>